<evidence type="ECO:0000313" key="1">
    <source>
        <dbReference type="EMBL" id="PYH74039.1"/>
    </source>
</evidence>
<name>A0A319BQU8_ASPVC</name>
<reference evidence="1" key="1">
    <citation type="submission" date="2016-12" db="EMBL/GenBank/DDBJ databases">
        <title>The genomes of Aspergillus section Nigri reveals drivers in fungal speciation.</title>
        <authorList>
            <consortium name="DOE Joint Genome Institute"/>
            <person name="Vesth T.C."/>
            <person name="Nybo J."/>
            <person name="Theobald S."/>
            <person name="Brandl J."/>
            <person name="Frisvad J.C."/>
            <person name="Nielsen K.F."/>
            <person name="Lyhne E.K."/>
            <person name="Kogle M.E."/>
            <person name="Kuo A."/>
            <person name="Riley R."/>
            <person name="Clum A."/>
            <person name="Nolan M."/>
            <person name="Lipzen A."/>
            <person name="Salamov A."/>
            <person name="Henrissat B."/>
            <person name="Wiebenga A."/>
            <person name="De Vries R.P."/>
            <person name="Grigoriev I.V."/>
            <person name="Mortensen U.H."/>
            <person name="Andersen M.R."/>
            <person name="Baker S.E."/>
        </authorList>
    </citation>
    <scope>NUCLEOTIDE SEQUENCE [LARGE SCALE GENOMIC DNA]</scope>
    <source>
        <strain evidence="1">CBS 113365</strain>
    </source>
</reference>
<keyword evidence="2" id="KW-1185">Reference proteome</keyword>
<sequence>MRCMKEALVPSAHAAAPQLTWTVAEASCWSDPINSSAVGLDLKKGAGNQGRWWVSLSLRPSLSTLSLSLSPSSFSLLETRDHRPVGPSFSLPSLVAVT</sequence>
<dbReference type="RefSeq" id="XP_025567833.1">
    <property type="nucleotide sequence ID" value="XM_025703838.1"/>
</dbReference>
<dbReference type="Proteomes" id="UP000248405">
    <property type="component" value="Unassembled WGS sequence"/>
</dbReference>
<protein>
    <submittedName>
        <fullName evidence="1">Uncharacterized protein</fullName>
    </submittedName>
</protein>
<evidence type="ECO:0000313" key="2">
    <source>
        <dbReference type="Proteomes" id="UP000248405"/>
    </source>
</evidence>
<gene>
    <name evidence="1" type="ORF">BO88DRAFT_36</name>
</gene>
<proteinExistence type="predicted"/>
<accession>A0A319BQU8</accession>
<dbReference type="EMBL" id="KZ821614">
    <property type="protein sequence ID" value="PYH74039.1"/>
    <property type="molecule type" value="Genomic_DNA"/>
</dbReference>
<dbReference type="AlphaFoldDB" id="A0A319BQU8"/>
<organism evidence="1 2">
    <name type="scientific">Aspergillus vadensis (strain CBS 113365 / IMI 142717 / IBT 24658)</name>
    <dbReference type="NCBI Taxonomy" id="1448311"/>
    <lineage>
        <taxon>Eukaryota</taxon>
        <taxon>Fungi</taxon>
        <taxon>Dikarya</taxon>
        <taxon>Ascomycota</taxon>
        <taxon>Pezizomycotina</taxon>
        <taxon>Eurotiomycetes</taxon>
        <taxon>Eurotiomycetidae</taxon>
        <taxon>Eurotiales</taxon>
        <taxon>Aspergillaceae</taxon>
        <taxon>Aspergillus</taxon>
        <taxon>Aspergillus subgen. Circumdati</taxon>
    </lineage>
</organism>
<dbReference type="GeneID" id="37208430"/>